<feature type="transmembrane region" description="Helical" evidence="1">
    <location>
        <begin position="62"/>
        <end position="84"/>
    </location>
</feature>
<name>A0ABW4HUY1_9BACI</name>
<keyword evidence="1" id="KW-1133">Transmembrane helix</keyword>
<proteinExistence type="predicted"/>
<accession>A0ABW4HUY1</accession>
<dbReference type="RefSeq" id="WP_251515478.1">
    <property type="nucleotide sequence ID" value="NZ_JAMBON010000025.1"/>
</dbReference>
<evidence type="ECO:0000256" key="1">
    <source>
        <dbReference type="SAM" id="Phobius"/>
    </source>
</evidence>
<feature type="transmembrane region" description="Helical" evidence="1">
    <location>
        <begin position="20"/>
        <end position="42"/>
    </location>
</feature>
<comment type="caution">
    <text evidence="2">The sequence shown here is derived from an EMBL/GenBank/DDBJ whole genome shotgun (WGS) entry which is preliminary data.</text>
</comment>
<reference evidence="3" key="1">
    <citation type="journal article" date="2019" name="Int. J. Syst. Evol. Microbiol.">
        <title>The Global Catalogue of Microorganisms (GCM) 10K type strain sequencing project: providing services to taxonomists for standard genome sequencing and annotation.</title>
        <authorList>
            <consortium name="The Broad Institute Genomics Platform"/>
            <consortium name="The Broad Institute Genome Sequencing Center for Infectious Disease"/>
            <person name="Wu L."/>
            <person name="Ma J."/>
        </authorList>
    </citation>
    <scope>NUCLEOTIDE SEQUENCE [LARGE SCALE GENOMIC DNA]</scope>
    <source>
        <strain evidence="3">CGMCC 1.12376</strain>
    </source>
</reference>
<organism evidence="2 3">
    <name type="scientific">Oceanobacillus luteolus</name>
    <dbReference type="NCBI Taxonomy" id="1274358"/>
    <lineage>
        <taxon>Bacteria</taxon>
        <taxon>Bacillati</taxon>
        <taxon>Bacillota</taxon>
        <taxon>Bacilli</taxon>
        <taxon>Bacillales</taxon>
        <taxon>Bacillaceae</taxon>
        <taxon>Oceanobacillus</taxon>
    </lineage>
</organism>
<dbReference type="Pfam" id="PF12730">
    <property type="entry name" value="ABC2_membrane_4"/>
    <property type="match status" value="1"/>
</dbReference>
<sequence>MNNLLKVEWYKLQRNKSFWVITLTVSALSVLFHCLIITEWWMMSGTPFDAAGLGELNGLGVFTVPFIFNLIVASLAGFFISGEFSNNGIIRTQMMSGHNRSKIYLAKYLIFSFGSLMITILIPLITALIIVSAFGYAEIWSVENLQFLSRAYSLFTIQFLGYTAIIMLLSIITEESGKTILFSILLNIVMIGMQQFPSESIVGVIYNYSIFQQFSDVFTPMMLGREQIKAIVIGLWTIFVITVCGMFLFNRKEIK</sequence>
<evidence type="ECO:0000313" key="3">
    <source>
        <dbReference type="Proteomes" id="UP001597221"/>
    </source>
</evidence>
<feature type="transmembrane region" description="Helical" evidence="1">
    <location>
        <begin position="184"/>
        <end position="208"/>
    </location>
</feature>
<keyword evidence="1" id="KW-0812">Transmembrane</keyword>
<feature type="transmembrane region" description="Helical" evidence="1">
    <location>
        <begin position="105"/>
        <end position="131"/>
    </location>
</feature>
<keyword evidence="1" id="KW-0472">Membrane</keyword>
<feature type="transmembrane region" description="Helical" evidence="1">
    <location>
        <begin position="151"/>
        <end position="172"/>
    </location>
</feature>
<gene>
    <name evidence="2" type="ORF">ACFSBH_17665</name>
</gene>
<protein>
    <submittedName>
        <fullName evidence="2">ABC transporter permease</fullName>
    </submittedName>
</protein>
<keyword evidence="3" id="KW-1185">Reference proteome</keyword>
<dbReference type="Proteomes" id="UP001597221">
    <property type="component" value="Unassembled WGS sequence"/>
</dbReference>
<evidence type="ECO:0000313" key="2">
    <source>
        <dbReference type="EMBL" id="MFD1609449.1"/>
    </source>
</evidence>
<dbReference type="EMBL" id="JBHUDE010000157">
    <property type="protein sequence ID" value="MFD1609449.1"/>
    <property type="molecule type" value="Genomic_DNA"/>
</dbReference>
<feature type="transmembrane region" description="Helical" evidence="1">
    <location>
        <begin position="228"/>
        <end position="249"/>
    </location>
</feature>